<dbReference type="GO" id="GO:0016758">
    <property type="term" value="F:hexosyltransferase activity"/>
    <property type="evidence" value="ECO:0007669"/>
    <property type="project" value="InterPro"/>
</dbReference>
<dbReference type="PANTHER" id="PTHR43025:SF3">
    <property type="entry name" value="MONOGALACTOSYLDIACYLGLYCEROL SYNTHASE 1, CHLOROPLASTIC"/>
    <property type="match status" value="1"/>
</dbReference>
<accession>A0A0A3JJ53</accession>
<comment type="caution">
    <text evidence="7">The sequence shown here is derived from an EMBL/GenBank/DDBJ whole genome shotgun (WGS) entry which is preliminary data.</text>
</comment>
<keyword evidence="4" id="KW-0808">Transferase</keyword>
<evidence type="ECO:0000256" key="3">
    <source>
        <dbReference type="ARBA" id="ARBA00022676"/>
    </source>
</evidence>
<protein>
    <recommendedName>
        <fullName evidence="9">Galactosyldiacylglycerol synthase</fullName>
    </recommendedName>
</protein>
<keyword evidence="3" id="KW-0328">Glycosyltransferase</keyword>
<evidence type="ECO:0000256" key="4">
    <source>
        <dbReference type="ARBA" id="ARBA00022679"/>
    </source>
</evidence>
<dbReference type="Pfam" id="PF04101">
    <property type="entry name" value="Glyco_tran_28_C"/>
    <property type="match status" value="1"/>
</dbReference>
<comment type="subcellular location">
    <subcellularLocation>
        <location evidence="1">Membrane</location>
    </subcellularLocation>
</comment>
<dbReference type="Gene3D" id="3.40.50.2000">
    <property type="entry name" value="Glycogen Phosphorylase B"/>
    <property type="match status" value="1"/>
</dbReference>
<dbReference type="EMBL" id="JPVP01000049">
    <property type="protein sequence ID" value="KGR87027.1"/>
    <property type="molecule type" value="Genomic_DNA"/>
</dbReference>
<dbReference type="STRING" id="1220589.CD32_04660"/>
<reference evidence="7 8" key="1">
    <citation type="submission" date="2014-02" db="EMBL/GenBank/DDBJ databases">
        <title>Draft genome sequence of Lysinibacillus odysseyi NBRC 100172.</title>
        <authorList>
            <person name="Zhang F."/>
            <person name="Wang G."/>
            <person name="Zhang L."/>
        </authorList>
    </citation>
    <scope>NUCLEOTIDE SEQUENCE [LARGE SCALE GENOMIC DNA]</scope>
    <source>
        <strain evidence="7 8">NBRC 100172</strain>
    </source>
</reference>
<feature type="domain" description="Diacylglycerol glucosyltransferase N-terminal" evidence="6">
    <location>
        <begin position="16"/>
        <end position="180"/>
    </location>
</feature>
<evidence type="ECO:0000313" key="7">
    <source>
        <dbReference type="EMBL" id="KGR87027.1"/>
    </source>
</evidence>
<evidence type="ECO:0000313" key="8">
    <source>
        <dbReference type="Proteomes" id="UP000030437"/>
    </source>
</evidence>
<evidence type="ECO:0000256" key="2">
    <source>
        <dbReference type="ARBA" id="ARBA00006962"/>
    </source>
</evidence>
<dbReference type="Pfam" id="PF06925">
    <property type="entry name" value="MGDG_synth"/>
    <property type="match status" value="1"/>
</dbReference>
<dbReference type="OrthoDB" id="9815663at2"/>
<dbReference type="InterPro" id="IPR050519">
    <property type="entry name" value="Glycosyltransf_28_UgtP"/>
</dbReference>
<proteinExistence type="inferred from homology"/>
<feature type="domain" description="Glycosyl transferase family 28 C-terminal" evidence="5">
    <location>
        <begin position="212"/>
        <end position="338"/>
    </location>
</feature>
<evidence type="ECO:0008006" key="9">
    <source>
        <dbReference type="Google" id="ProtNLM"/>
    </source>
</evidence>
<gene>
    <name evidence="7" type="ORF">CD32_04660</name>
</gene>
<dbReference type="SUPFAM" id="SSF53756">
    <property type="entry name" value="UDP-Glycosyltransferase/glycogen phosphorylase"/>
    <property type="match status" value="1"/>
</dbReference>
<dbReference type="AlphaFoldDB" id="A0A0A3JJ53"/>
<evidence type="ECO:0000256" key="1">
    <source>
        <dbReference type="ARBA" id="ARBA00004370"/>
    </source>
</evidence>
<evidence type="ECO:0000259" key="5">
    <source>
        <dbReference type="Pfam" id="PF04101"/>
    </source>
</evidence>
<dbReference type="RefSeq" id="WP_036151768.1">
    <property type="nucleotide sequence ID" value="NZ_AVCX01000013.1"/>
</dbReference>
<dbReference type="eggNOG" id="COG0707">
    <property type="taxonomic scope" value="Bacteria"/>
</dbReference>
<dbReference type="PANTHER" id="PTHR43025">
    <property type="entry name" value="MONOGALACTOSYLDIACYLGLYCEROL SYNTHASE"/>
    <property type="match status" value="1"/>
</dbReference>
<dbReference type="Proteomes" id="UP000030437">
    <property type="component" value="Unassembled WGS sequence"/>
</dbReference>
<dbReference type="InterPro" id="IPR007235">
    <property type="entry name" value="Glyco_trans_28_C"/>
</dbReference>
<sequence>MRKALFLPFLTMQTGHHQVADALMALVDQHIENVEVKKIDLLHYANPTIEKIVSQSYLKWISYAPGIFNHVYTRIYDQPVEAQPNFKVYELLLKYLQELLKEEEPDVIFCTHSVPSYLLNVLKKKKECDIPVVNVYTDFFVSKLWGKELIDYHFLPMEEMKETLRRYHIDESRMLVTGIPLHEELMRTTSMFHTGQNVLIAGGNCGIIDNHFLSGQLKKEKKFHFYVLCGNNGKLYHKILHWRLPNVTPLRYISSRSEMNALYERMDAIVTKPGGVTVSEALRKKLPIFVHSVLPGQEERNFTYLLNRGLAFSLKQQGSLQEQLEQILLNEQAMQHYKQAVNLYHEELAIKTTDDFIKVMQGILYGKVTQVFTAV</sequence>
<comment type="similarity">
    <text evidence="2">Belongs to the glycosyltransferase 28 family.</text>
</comment>
<keyword evidence="8" id="KW-1185">Reference proteome</keyword>
<dbReference type="GO" id="GO:0009247">
    <property type="term" value="P:glycolipid biosynthetic process"/>
    <property type="evidence" value="ECO:0007669"/>
    <property type="project" value="InterPro"/>
</dbReference>
<dbReference type="GO" id="GO:0016020">
    <property type="term" value="C:membrane"/>
    <property type="evidence" value="ECO:0007669"/>
    <property type="project" value="UniProtKB-SubCell"/>
</dbReference>
<name>A0A0A3JJ53_9BACI</name>
<dbReference type="InterPro" id="IPR009695">
    <property type="entry name" value="Diacylglyc_glucosyltr_N"/>
</dbReference>
<organism evidence="7 8">
    <name type="scientific">Lysinibacillus odysseyi 34hs-1 = NBRC 100172</name>
    <dbReference type="NCBI Taxonomy" id="1220589"/>
    <lineage>
        <taxon>Bacteria</taxon>
        <taxon>Bacillati</taxon>
        <taxon>Bacillota</taxon>
        <taxon>Bacilli</taxon>
        <taxon>Bacillales</taxon>
        <taxon>Bacillaceae</taxon>
        <taxon>Lysinibacillus</taxon>
    </lineage>
</organism>
<evidence type="ECO:0000259" key="6">
    <source>
        <dbReference type="Pfam" id="PF06925"/>
    </source>
</evidence>